<dbReference type="KEGG" id="tig:THII_0826"/>
<evidence type="ECO:0000313" key="2">
    <source>
        <dbReference type="Proteomes" id="UP000031623"/>
    </source>
</evidence>
<dbReference type="Gene3D" id="3.40.50.1010">
    <property type="entry name" value="5'-nuclease"/>
    <property type="match status" value="1"/>
</dbReference>
<protein>
    <submittedName>
        <fullName evidence="1">PilT protein domain-containing protein</fullName>
    </submittedName>
</protein>
<dbReference type="InterPro" id="IPR029060">
    <property type="entry name" value="PIN-like_dom_sf"/>
</dbReference>
<reference evidence="1 2" key="1">
    <citation type="journal article" date="2014" name="ISME J.">
        <title>Ecophysiology of Thioploca ingrica as revealed by the complete genome sequence supplemented with proteomic evidence.</title>
        <authorList>
            <person name="Kojima H."/>
            <person name="Ogura Y."/>
            <person name="Yamamoto N."/>
            <person name="Togashi T."/>
            <person name="Mori H."/>
            <person name="Watanabe T."/>
            <person name="Nemoto F."/>
            <person name="Kurokawa K."/>
            <person name="Hayashi T."/>
            <person name="Fukui M."/>
        </authorList>
    </citation>
    <scope>NUCLEOTIDE SEQUENCE [LARGE SCALE GENOMIC DNA]</scope>
</reference>
<dbReference type="AlphaFoldDB" id="A0A090ABS6"/>
<organism evidence="1 2">
    <name type="scientific">Thioploca ingrica</name>
    <dbReference type="NCBI Taxonomy" id="40754"/>
    <lineage>
        <taxon>Bacteria</taxon>
        <taxon>Pseudomonadati</taxon>
        <taxon>Pseudomonadota</taxon>
        <taxon>Gammaproteobacteria</taxon>
        <taxon>Thiotrichales</taxon>
        <taxon>Thiotrichaceae</taxon>
        <taxon>Thioploca</taxon>
    </lineage>
</organism>
<gene>
    <name evidence="1" type="ORF">THII_0826</name>
</gene>
<accession>A0A090ABS6</accession>
<dbReference type="EMBL" id="AP014633">
    <property type="protein sequence ID" value="BAP55123.1"/>
    <property type="molecule type" value="Genomic_DNA"/>
</dbReference>
<dbReference type="SUPFAM" id="SSF88723">
    <property type="entry name" value="PIN domain-like"/>
    <property type="match status" value="1"/>
</dbReference>
<dbReference type="STRING" id="40754.THII_0826"/>
<proteinExistence type="predicted"/>
<dbReference type="Proteomes" id="UP000031623">
    <property type="component" value="Chromosome"/>
</dbReference>
<name>A0A090ABS6_9GAMM</name>
<keyword evidence="2" id="KW-1185">Reference proteome</keyword>
<evidence type="ECO:0000313" key="1">
    <source>
        <dbReference type="EMBL" id="BAP55123.1"/>
    </source>
</evidence>
<sequence length="72" mass="8278">MKKYILIWRVHTNTPETILLAFKVQMQHKLSFWDALIMAAAIQSNANILLTEDLNHGQIVEGITIQNPFKTD</sequence>
<dbReference type="HOGENOM" id="CLU_2721021_0_0_6"/>